<accession>A0ABR2X126</accession>
<proteinExistence type="predicted"/>
<protein>
    <submittedName>
        <fullName evidence="1">Uncharacterized protein</fullName>
    </submittedName>
</protein>
<gene>
    <name evidence="1" type="ORF">K7432_002754</name>
</gene>
<name>A0ABR2X126_9FUNG</name>
<dbReference type="Proteomes" id="UP001479436">
    <property type="component" value="Unassembled WGS sequence"/>
</dbReference>
<sequence>MSSELPQHQILALLTKLDSLCRQWSNQQAFTGSLFSSLINLITQRDETLVLLTKQQEFSSNKNPRIPKNPSFLPKHVLESLIYKQTVEIEKTLTQLHQSMATFERLVRGMTQLKSSLDKMLSSIPGTGLEKILIPGYKNQNVAAITLLEVANWIMSVESMYVKELQVKIHMLRSLDLQKIKDVEDVAIRWNSQIHIRFEVEEEFSERLKICKLIEEYISLE</sequence>
<evidence type="ECO:0000313" key="2">
    <source>
        <dbReference type="Proteomes" id="UP001479436"/>
    </source>
</evidence>
<evidence type="ECO:0000313" key="1">
    <source>
        <dbReference type="EMBL" id="KAK9767446.1"/>
    </source>
</evidence>
<comment type="caution">
    <text evidence="1">The sequence shown here is derived from an EMBL/GenBank/DDBJ whole genome shotgun (WGS) entry which is preliminary data.</text>
</comment>
<keyword evidence="2" id="KW-1185">Reference proteome</keyword>
<organism evidence="1 2">
    <name type="scientific">Basidiobolus ranarum</name>
    <dbReference type="NCBI Taxonomy" id="34480"/>
    <lineage>
        <taxon>Eukaryota</taxon>
        <taxon>Fungi</taxon>
        <taxon>Fungi incertae sedis</taxon>
        <taxon>Zoopagomycota</taxon>
        <taxon>Entomophthoromycotina</taxon>
        <taxon>Basidiobolomycetes</taxon>
        <taxon>Basidiobolales</taxon>
        <taxon>Basidiobolaceae</taxon>
        <taxon>Basidiobolus</taxon>
    </lineage>
</organism>
<reference evidence="1 2" key="1">
    <citation type="submission" date="2023-04" db="EMBL/GenBank/DDBJ databases">
        <title>Genome of Basidiobolus ranarum AG-B5.</title>
        <authorList>
            <person name="Stajich J.E."/>
            <person name="Carter-House D."/>
            <person name="Gryganskyi A."/>
        </authorList>
    </citation>
    <scope>NUCLEOTIDE SEQUENCE [LARGE SCALE GENOMIC DNA]</scope>
    <source>
        <strain evidence="1 2">AG-B5</strain>
    </source>
</reference>
<dbReference type="EMBL" id="JASJQH010000077">
    <property type="protein sequence ID" value="KAK9767446.1"/>
    <property type="molecule type" value="Genomic_DNA"/>
</dbReference>